<dbReference type="Proteomes" id="UP001497457">
    <property type="component" value="Chromosome 6rd"/>
</dbReference>
<organism evidence="1 2">
    <name type="scientific">Urochloa decumbens</name>
    <dbReference type="NCBI Taxonomy" id="240449"/>
    <lineage>
        <taxon>Eukaryota</taxon>
        <taxon>Viridiplantae</taxon>
        <taxon>Streptophyta</taxon>
        <taxon>Embryophyta</taxon>
        <taxon>Tracheophyta</taxon>
        <taxon>Spermatophyta</taxon>
        <taxon>Magnoliopsida</taxon>
        <taxon>Liliopsida</taxon>
        <taxon>Poales</taxon>
        <taxon>Poaceae</taxon>
        <taxon>PACMAD clade</taxon>
        <taxon>Panicoideae</taxon>
        <taxon>Panicodae</taxon>
        <taxon>Paniceae</taxon>
        <taxon>Melinidinae</taxon>
        <taxon>Urochloa</taxon>
    </lineage>
</organism>
<evidence type="ECO:0000313" key="2">
    <source>
        <dbReference type="Proteomes" id="UP001497457"/>
    </source>
</evidence>
<keyword evidence="2" id="KW-1185">Reference proteome</keyword>
<dbReference type="AlphaFoldDB" id="A0ABC9FDG5"/>
<dbReference type="PANTHER" id="PTHR33074">
    <property type="entry name" value="EXPRESSED PROTEIN-RELATED"/>
    <property type="match status" value="1"/>
</dbReference>
<accession>A0ABC9FDG5</accession>
<gene>
    <name evidence="1" type="ORF">URODEC1_LOCUS104126</name>
</gene>
<protein>
    <submittedName>
        <fullName evidence="1">Uncharacterized protein</fullName>
    </submittedName>
</protein>
<dbReference type="EMBL" id="OZ075116">
    <property type="protein sequence ID" value="CAL5072655.1"/>
    <property type="molecule type" value="Genomic_DNA"/>
</dbReference>
<reference evidence="1" key="1">
    <citation type="submission" date="2024-10" db="EMBL/GenBank/DDBJ databases">
        <authorList>
            <person name="Ryan C."/>
        </authorList>
    </citation>
    <scope>NUCLEOTIDE SEQUENCE [LARGE SCALE GENOMIC DNA]</scope>
</reference>
<sequence>MLPAYEVDDWIVTVWSNESMECSFEDWREDFTVRGSEIRVGDAARAELLASGLLHRKPRRDDDGEEPEPDTVVEIALQNLSVSEPTPSQDGDEDVLYLMARTKLFLPKAWALAIDTRNSELLGVAEFGTERGRDVSVTYRPSTISRYMKPAVAGPG</sequence>
<name>A0ABC9FDG5_9POAL</name>
<proteinExistence type="predicted"/>
<evidence type="ECO:0000313" key="1">
    <source>
        <dbReference type="EMBL" id="CAL5072655.1"/>
    </source>
</evidence>
<dbReference type="PANTHER" id="PTHR33074:SF62">
    <property type="entry name" value="EXPRESSED PROTEIN"/>
    <property type="match status" value="1"/>
</dbReference>